<dbReference type="Proteomes" id="UP000535838">
    <property type="component" value="Unassembled WGS sequence"/>
</dbReference>
<evidence type="ECO:0000313" key="2">
    <source>
        <dbReference type="EMBL" id="MBB6637501.1"/>
    </source>
</evidence>
<evidence type="ECO:0000313" key="3">
    <source>
        <dbReference type="Proteomes" id="UP000535838"/>
    </source>
</evidence>
<dbReference type="RefSeq" id="WP_185122713.1">
    <property type="nucleotide sequence ID" value="NZ_JACJVQ010000023.1"/>
</dbReference>
<keyword evidence="3" id="KW-1185">Reference proteome</keyword>
<gene>
    <name evidence="2" type="ORF">H7B67_25510</name>
</gene>
<feature type="transmembrane region" description="Helical" evidence="1">
    <location>
        <begin position="42"/>
        <end position="63"/>
    </location>
</feature>
<accession>A0A841T8J0</accession>
<evidence type="ECO:0008006" key="4">
    <source>
        <dbReference type="Google" id="ProtNLM"/>
    </source>
</evidence>
<dbReference type="InterPro" id="IPR058725">
    <property type="entry name" value="YczF"/>
</dbReference>
<evidence type="ECO:0000256" key="1">
    <source>
        <dbReference type="SAM" id="Phobius"/>
    </source>
</evidence>
<comment type="caution">
    <text evidence="2">The sequence shown here is derived from an EMBL/GenBank/DDBJ whole genome shotgun (WGS) entry which is preliminary data.</text>
</comment>
<protein>
    <recommendedName>
        <fullName evidence="4">Lycopene cyclase domain-containing protein</fullName>
    </recommendedName>
</protein>
<proteinExistence type="predicted"/>
<name>A0A841T8J0_9BACL</name>
<sequence>MKLAAVTVLLFVYGTVYTLMVDWMAGNSIIGSFRLLENPFKLMTLPELALAVLLLLGLAASIVRAASKRKSTP</sequence>
<keyword evidence="1" id="KW-1133">Transmembrane helix</keyword>
<keyword evidence="1" id="KW-0812">Transmembrane</keyword>
<dbReference type="AlphaFoldDB" id="A0A841T8J0"/>
<keyword evidence="1" id="KW-0472">Membrane</keyword>
<organism evidence="2 3">
    <name type="scientific">Cohnella thailandensis</name>
    <dbReference type="NCBI Taxonomy" id="557557"/>
    <lineage>
        <taxon>Bacteria</taxon>
        <taxon>Bacillati</taxon>
        <taxon>Bacillota</taxon>
        <taxon>Bacilli</taxon>
        <taxon>Bacillales</taxon>
        <taxon>Paenibacillaceae</taxon>
        <taxon>Cohnella</taxon>
    </lineage>
</organism>
<dbReference type="Pfam" id="PF26310">
    <property type="entry name" value="YczF"/>
    <property type="match status" value="1"/>
</dbReference>
<dbReference type="EMBL" id="JACJVQ010000023">
    <property type="protein sequence ID" value="MBB6637501.1"/>
    <property type="molecule type" value="Genomic_DNA"/>
</dbReference>
<reference evidence="2 3" key="1">
    <citation type="submission" date="2020-08" db="EMBL/GenBank/DDBJ databases">
        <title>Cohnella phylogeny.</title>
        <authorList>
            <person name="Dunlap C."/>
        </authorList>
    </citation>
    <scope>NUCLEOTIDE SEQUENCE [LARGE SCALE GENOMIC DNA]</scope>
    <source>
        <strain evidence="2 3">DSM 25241</strain>
    </source>
</reference>